<evidence type="ECO:0000256" key="2">
    <source>
        <dbReference type="SAM" id="Phobius"/>
    </source>
</evidence>
<accession>A0A9P9EV60</accession>
<evidence type="ECO:0000313" key="4">
    <source>
        <dbReference type="Proteomes" id="UP000717696"/>
    </source>
</evidence>
<reference evidence="3" key="1">
    <citation type="journal article" date="2021" name="Nat. Commun.">
        <title>Genetic determinants of endophytism in the Arabidopsis root mycobiome.</title>
        <authorList>
            <person name="Mesny F."/>
            <person name="Miyauchi S."/>
            <person name="Thiergart T."/>
            <person name="Pickel B."/>
            <person name="Atanasova L."/>
            <person name="Karlsson M."/>
            <person name="Huettel B."/>
            <person name="Barry K.W."/>
            <person name="Haridas S."/>
            <person name="Chen C."/>
            <person name="Bauer D."/>
            <person name="Andreopoulos W."/>
            <person name="Pangilinan J."/>
            <person name="LaButti K."/>
            <person name="Riley R."/>
            <person name="Lipzen A."/>
            <person name="Clum A."/>
            <person name="Drula E."/>
            <person name="Henrissat B."/>
            <person name="Kohler A."/>
            <person name="Grigoriev I.V."/>
            <person name="Martin F.M."/>
            <person name="Hacquard S."/>
        </authorList>
    </citation>
    <scope>NUCLEOTIDE SEQUENCE</scope>
    <source>
        <strain evidence="3">MPI-CAGE-AT-0021</strain>
    </source>
</reference>
<keyword evidence="2" id="KW-1133">Transmembrane helix</keyword>
<name>A0A9P9EV60_9HYPO</name>
<dbReference type="Proteomes" id="UP000717696">
    <property type="component" value="Unassembled WGS sequence"/>
</dbReference>
<sequence length="303" mass="33595">MSSPTSLPLVTKLDEEELMTSNPISTDTDIWNTVSRSIDNSESRSPNPSNYSASLLSHARSKDTPAVGEPPLDPEFERRGSVTIYTDMNAVAVPMCLIVFLSFVMRANGYSRDHWYDGFQEVITVLATWYPIIFASIMGRLMYQAARWKLEAGSSLYTLEQLMGSRTLESTFLTQFEPQTSNLLGLTLMPTWMLFPFGGQSMLRLLELWSATIDSTITYCGIGAPALFAEGTLFSSERLESISDCPVGNVSKGNTTFAFDASYIHLECTTPKKAQSGTAGSYEIAPYETVFVRNLIERNLVKS</sequence>
<proteinExistence type="predicted"/>
<feature type="transmembrane region" description="Helical" evidence="2">
    <location>
        <begin position="88"/>
        <end position="110"/>
    </location>
</feature>
<evidence type="ECO:0000256" key="1">
    <source>
        <dbReference type="SAM" id="MobiDB-lite"/>
    </source>
</evidence>
<dbReference type="AlphaFoldDB" id="A0A9P9EV60"/>
<dbReference type="OrthoDB" id="3692311at2759"/>
<comment type="caution">
    <text evidence="3">The sequence shown here is derived from an EMBL/GenBank/DDBJ whole genome shotgun (WGS) entry which is preliminary data.</text>
</comment>
<feature type="region of interest" description="Disordered" evidence="1">
    <location>
        <begin position="1"/>
        <end position="73"/>
    </location>
</feature>
<organism evidence="3 4">
    <name type="scientific">Dactylonectria estremocensis</name>
    <dbReference type="NCBI Taxonomy" id="1079267"/>
    <lineage>
        <taxon>Eukaryota</taxon>
        <taxon>Fungi</taxon>
        <taxon>Dikarya</taxon>
        <taxon>Ascomycota</taxon>
        <taxon>Pezizomycotina</taxon>
        <taxon>Sordariomycetes</taxon>
        <taxon>Hypocreomycetidae</taxon>
        <taxon>Hypocreales</taxon>
        <taxon>Nectriaceae</taxon>
        <taxon>Dactylonectria</taxon>
    </lineage>
</organism>
<keyword evidence="2" id="KW-0472">Membrane</keyword>
<protein>
    <submittedName>
        <fullName evidence="3">Uncharacterized protein</fullName>
    </submittedName>
</protein>
<evidence type="ECO:0000313" key="3">
    <source>
        <dbReference type="EMBL" id="KAH7144522.1"/>
    </source>
</evidence>
<feature type="compositionally biased region" description="Polar residues" evidence="1">
    <location>
        <begin position="19"/>
        <end position="55"/>
    </location>
</feature>
<keyword evidence="4" id="KW-1185">Reference proteome</keyword>
<dbReference type="EMBL" id="JAGMUU010000010">
    <property type="protein sequence ID" value="KAH7144522.1"/>
    <property type="molecule type" value="Genomic_DNA"/>
</dbReference>
<keyword evidence="2" id="KW-0812">Transmembrane</keyword>
<feature type="transmembrane region" description="Helical" evidence="2">
    <location>
        <begin position="122"/>
        <end position="143"/>
    </location>
</feature>
<gene>
    <name evidence="3" type="ORF">B0J13DRAFT_635748</name>
</gene>